<gene>
    <name evidence="8" type="ORF">JANAI62_06760</name>
</gene>
<sequence>MPVTPDVLFSFAVSIAVLSILVLGYGVIRRALPGTSLAPQVLGGLFGAVAVAQMHVPMEPIPGIIVDLRTVPLVLAGAFLGLRATVIAMIIAATARLGIGGIGWVPGVLAIMIAGTSGLLWTYLTRGRTRRGARAMLGLAGLACLQLSAVVMLPGHMALWYLKMAAPILVPCYVLVIPPLAWALERHRLRSAGDARARGAKAMELNSLLPPPEALARSLAAAEVAGHYRRGVTVLGLRLPGRGLRLGLWGGTAEFSILADLGRFLMDILPEGATIGRLENDLVLIYLPRQTPDSVAALSAELRDRITLRRFAVPGMMAVRLIPRVSTCSYATIPTFSSLSSDLGLTSGLLGARWAERWQTSPDSDEDTSHRAGATTTRLFQTADRLLEACEVDRRLSDRGYDTI</sequence>
<evidence type="ECO:0000256" key="4">
    <source>
        <dbReference type="ARBA" id="ARBA00022989"/>
    </source>
</evidence>
<reference evidence="8 9" key="1">
    <citation type="submission" date="2021-05" db="EMBL/GenBank/DDBJ databases">
        <title>Bacteria Genome sequencing.</title>
        <authorList>
            <person name="Takabe Y."/>
            <person name="Nakajima Y."/>
            <person name="Suzuki S."/>
            <person name="Shiozaki T."/>
        </authorList>
    </citation>
    <scope>NUCLEOTIDE SEQUENCE [LARGE SCALE GENOMIC DNA]</scope>
    <source>
        <strain evidence="8 9">AI_62</strain>
    </source>
</reference>
<accession>A0ABQ4NI02</accession>
<dbReference type="RefSeq" id="WP_220747552.1">
    <property type="nucleotide sequence ID" value="NZ_BPFH01000001.1"/>
</dbReference>
<proteinExistence type="predicted"/>
<name>A0ABQ4NI02_9RHOB</name>
<feature type="transmembrane region" description="Helical" evidence="6">
    <location>
        <begin position="7"/>
        <end position="28"/>
    </location>
</feature>
<evidence type="ECO:0000259" key="7">
    <source>
        <dbReference type="Pfam" id="PF07694"/>
    </source>
</evidence>
<evidence type="ECO:0000256" key="3">
    <source>
        <dbReference type="ARBA" id="ARBA00022692"/>
    </source>
</evidence>
<evidence type="ECO:0000313" key="9">
    <source>
        <dbReference type="Proteomes" id="UP000786693"/>
    </source>
</evidence>
<evidence type="ECO:0000256" key="1">
    <source>
        <dbReference type="ARBA" id="ARBA00004651"/>
    </source>
</evidence>
<feature type="transmembrane region" description="Helical" evidence="6">
    <location>
        <begin position="101"/>
        <end position="124"/>
    </location>
</feature>
<evidence type="ECO:0000313" key="8">
    <source>
        <dbReference type="EMBL" id="GIT94053.1"/>
    </source>
</evidence>
<evidence type="ECO:0000256" key="6">
    <source>
        <dbReference type="SAM" id="Phobius"/>
    </source>
</evidence>
<keyword evidence="2" id="KW-1003">Cell membrane</keyword>
<organism evidence="8 9">
    <name type="scientific">Jannaschia pagri</name>
    <dbReference type="NCBI Taxonomy" id="2829797"/>
    <lineage>
        <taxon>Bacteria</taxon>
        <taxon>Pseudomonadati</taxon>
        <taxon>Pseudomonadota</taxon>
        <taxon>Alphaproteobacteria</taxon>
        <taxon>Rhodobacterales</taxon>
        <taxon>Roseobacteraceae</taxon>
        <taxon>Jannaschia</taxon>
    </lineage>
</organism>
<protein>
    <recommendedName>
        <fullName evidence="7">Signal transduction histidine kinase 5TM receptor LytS transmembrane region domain-containing protein</fullName>
    </recommendedName>
</protein>
<evidence type="ECO:0000256" key="2">
    <source>
        <dbReference type="ARBA" id="ARBA00022475"/>
    </source>
</evidence>
<feature type="transmembrane region" description="Helical" evidence="6">
    <location>
        <begin position="164"/>
        <end position="184"/>
    </location>
</feature>
<comment type="caution">
    <text evidence="8">The sequence shown here is derived from an EMBL/GenBank/DDBJ whole genome shotgun (WGS) entry which is preliminary data.</text>
</comment>
<evidence type="ECO:0000256" key="5">
    <source>
        <dbReference type="ARBA" id="ARBA00023136"/>
    </source>
</evidence>
<feature type="transmembrane region" description="Helical" evidence="6">
    <location>
        <begin position="73"/>
        <end position="95"/>
    </location>
</feature>
<keyword evidence="4 6" id="KW-1133">Transmembrane helix</keyword>
<dbReference type="Pfam" id="PF07694">
    <property type="entry name" value="5TM-5TMR_LYT"/>
    <property type="match status" value="1"/>
</dbReference>
<dbReference type="EMBL" id="BPFH01000001">
    <property type="protein sequence ID" value="GIT94053.1"/>
    <property type="molecule type" value="Genomic_DNA"/>
</dbReference>
<feature type="transmembrane region" description="Helical" evidence="6">
    <location>
        <begin position="136"/>
        <end position="158"/>
    </location>
</feature>
<keyword evidence="5 6" id="KW-0472">Membrane</keyword>
<comment type="subcellular location">
    <subcellularLocation>
        <location evidence="1">Cell membrane</location>
        <topology evidence="1">Multi-pass membrane protein</topology>
    </subcellularLocation>
</comment>
<dbReference type="InterPro" id="IPR011620">
    <property type="entry name" value="Sig_transdc_His_kinase_LytS_TM"/>
</dbReference>
<keyword evidence="9" id="KW-1185">Reference proteome</keyword>
<keyword evidence="3 6" id="KW-0812">Transmembrane</keyword>
<feature type="domain" description="Signal transduction histidine kinase 5TM receptor LytS transmembrane region" evidence="7">
    <location>
        <begin position="41"/>
        <end position="154"/>
    </location>
</feature>
<dbReference type="Gene3D" id="1.10.1760.20">
    <property type="match status" value="1"/>
</dbReference>
<dbReference type="Proteomes" id="UP000786693">
    <property type="component" value="Unassembled WGS sequence"/>
</dbReference>